<evidence type="ECO:0000313" key="3">
    <source>
        <dbReference type="Proteomes" id="UP001632038"/>
    </source>
</evidence>
<accession>A0ABD3CII4</accession>
<gene>
    <name evidence="2" type="ORF">CASFOL_026576</name>
</gene>
<dbReference type="AlphaFoldDB" id="A0ABD3CII4"/>
<feature type="coiled-coil region" evidence="1">
    <location>
        <begin position="70"/>
        <end position="97"/>
    </location>
</feature>
<name>A0ABD3CII4_9LAMI</name>
<keyword evidence="1" id="KW-0175">Coiled coil</keyword>
<reference evidence="3" key="1">
    <citation type="journal article" date="2024" name="IScience">
        <title>Strigolactones Initiate the Formation of Haustorium-like Structures in Castilleja.</title>
        <authorList>
            <person name="Buerger M."/>
            <person name="Peterson D."/>
            <person name="Chory J."/>
        </authorList>
    </citation>
    <scope>NUCLEOTIDE SEQUENCE [LARGE SCALE GENOMIC DNA]</scope>
</reference>
<keyword evidence="3" id="KW-1185">Reference proteome</keyword>
<organism evidence="2 3">
    <name type="scientific">Castilleja foliolosa</name>
    <dbReference type="NCBI Taxonomy" id="1961234"/>
    <lineage>
        <taxon>Eukaryota</taxon>
        <taxon>Viridiplantae</taxon>
        <taxon>Streptophyta</taxon>
        <taxon>Embryophyta</taxon>
        <taxon>Tracheophyta</taxon>
        <taxon>Spermatophyta</taxon>
        <taxon>Magnoliopsida</taxon>
        <taxon>eudicotyledons</taxon>
        <taxon>Gunneridae</taxon>
        <taxon>Pentapetalae</taxon>
        <taxon>asterids</taxon>
        <taxon>lamiids</taxon>
        <taxon>Lamiales</taxon>
        <taxon>Orobanchaceae</taxon>
        <taxon>Pedicularideae</taxon>
        <taxon>Castillejinae</taxon>
        <taxon>Castilleja</taxon>
    </lineage>
</organism>
<dbReference type="EMBL" id="JAVIJP010000034">
    <property type="protein sequence ID" value="KAL3629354.1"/>
    <property type="molecule type" value="Genomic_DNA"/>
</dbReference>
<dbReference type="Proteomes" id="UP001632038">
    <property type="component" value="Unassembled WGS sequence"/>
</dbReference>
<comment type="caution">
    <text evidence="2">The sequence shown here is derived from an EMBL/GenBank/DDBJ whole genome shotgun (WGS) entry which is preliminary data.</text>
</comment>
<protein>
    <submittedName>
        <fullName evidence="2">Uncharacterized protein</fullName>
    </submittedName>
</protein>
<proteinExistence type="predicted"/>
<evidence type="ECO:0000256" key="1">
    <source>
        <dbReference type="SAM" id="Coils"/>
    </source>
</evidence>
<evidence type="ECO:0000313" key="2">
    <source>
        <dbReference type="EMBL" id="KAL3629354.1"/>
    </source>
</evidence>
<sequence length="225" mass="25186">MRKPTQIQALNAISGLLLRHHSTPASGRSPQQPQEKPLIVIQVQMNALKTAIQAQFDGVEVQLNGIIGKLDAIGARIDAVDARLEEMEERREADLARSSNSRISFQLLTVQFYPVVKYIRGHPVQPGLPPSVVNVNLKPEYDVGDLPPSGLVPSNHSEFYEIYDMDIVPMRRRMRAIYWFYNDDRLKLSGNADRKACAGAINNLKRYLLSSPMKDSVSELGGFET</sequence>